<comment type="caution">
    <text evidence="2">The sequence shown here is derived from an EMBL/GenBank/DDBJ whole genome shotgun (WGS) entry which is preliminary data.</text>
</comment>
<organism evidence="2 3">
    <name type="scientific">Apodospora peruviana</name>
    <dbReference type="NCBI Taxonomy" id="516989"/>
    <lineage>
        <taxon>Eukaryota</taxon>
        <taxon>Fungi</taxon>
        <taxon>Dikarya</taxon>
        <taxon>Ascomycota</taxon>
        <taxon>Pezizomycotina</taxon>
        <taxon>Sordariomycetes</taxon>
        <taxon>Sordariomycetidae</taxon>
        <taxon>Sordariales</taxon>
        <taxon>Lasiosphaeriaceae</taxon>
        <taxon>Apodospora</taxon>
    </lineage>
</organism>
<dbReference type="AlphaFoldDB" id="A0AAE0LZ55"/>
<feature type="region of interest" description="Disordered" evidence="1">
    <location>
        <begin position="197"/>
        <end position="220"/>
    </location>
</feature>
<keyword evidence="3" id="KW-1185">Reference proteome</keyword>
<name>A0AAE0LZ55_9PEZI</name>
<feature type="region of interest" description="Disordered" evidence="1">
    <location>
        <begin position="148"/>
        <end position="170"/>
    </location>
</feature>
<reference evidence="2" key="1">
    <citation type="journal article" date="2023" name="Mol. Phylogenet. Evol.">
        <title>Genome-scale phylogeny and comparative genomics of the fungal order Sordariales.</title>
        <authorList>
            <person name="Hensen N."/>
            <person name="Bonometti L."/>
            <person name="Westerberg I."/>
            <person name="Brannstrom I.O."/>
            <person name="Guillou S."/>
            <person name="Cros-Aarteil S."/>
            <person name="Calhoun S."/>
            <person name="Haridas S."/>
            <person name="Kuo A."/>
            <person name="Mondo S."/>
            <person name="Pangilinan J."/>
            <person name="Riley R."/>
            <person name="LaButti K."/>
            <person name="Andreopoulos B."/>
            <person name="Lipzen A."/>
            <person name="Chen C."/>
            <person name="Yan M."/>
            <person name="Daum C."/>
            <person name="Ng V."/>
            <person name="Clum A."/>
            <person name="Steindorff A."/>
            <person name="Ohm R.A."/>
            <person name="Martin F."/>
            <person name="Silar P."/>
            <person name="Natvig D.O."/>
            <person name="Lalanne C."/>
            <person name="Gautier V."/>
            <person name="Ament-Velasquez S.L."/>
            <person name="Kruys A."/>
            <person name="Hutchinson M.I."/>
            <person name="Powell A.J."/>
            <person name="Barry K."/>
            <person name="Miller A.N."/>
            <person name="Grigoriev I.V."/>
            <person name="Debuchy R."/>
            <person name="Gladieux P."/>
            <person name="Hiltunen Thoren M."/>
            <person name="Johannesson H."/>
        </authorList>
    </citation>
    <scope>NUCLEOTIDE SEQUENCE</scope>
    <source>
        <strain evidence="2">CBS 118394</strain>
    </source>
</reference>
<accession>A0AAE0LZ55</accession>
<gene>
    <name evidence="2" type="ORF">B0H66DRAFT_569370</name>
</gene>
<dbReference type="EMBL" id="JAUEDM010000008">
    <property type="protein sequence ID" value="KAK3313023.1"/>
    <property type="molecule type" value="Genomic_DNA"/>
</dbReference>
<proteinExistence type="predicted"/>
<evidence type="ECO:0000256" key="1">
    <source>
        <dbReference type="SAM" id="MobiDB-lite"/>
    </source>
</evidence>
<dbReference type="Proteomes" id="UP001283341">
    <property type="component" value="Unassembled WGS sequence"/>
</dbReference>
<protein>
    <submittedName>
        <fullName evidence="2">Uncharacterized protein</fullName>
    </submittedName>
</protein>
<evidence type="ECO:0000313" key="2">
    <source>
        <dbReference type="EMBL" id="KAK3313023.1"/>
    </source>
</evidence>
<evidence type="ECO:0000313" key="3">
    <source>
        <dbReference type="Proteomes" id="UP001283341"/>
    </source>
</evidence>
<sequence>MRNLTTADIAFLLCTSQRGVYRFTLSTDYGLILDIGAGGTITASLEKPEAISPLTPTGRLRSIAPPSPSCASPGGSIDAIMLTPTSCVAPGFPRSYPLQISTDVTNTTAGPKQPRKPTGPGYKYRIWPNTRSSSYMWYVPKWAGNPLRSPTTSTTTTIPPKPVQEKHVREEDLEARYSADWFEAYLDWVERSQQAVETKRRSSRDQPPAPRHGGLEGNPFADEGERTLWMVEGILLASWLCLQTDVSGVEYQPTGAEIYKIEKGNVGRAIQTFLSTVRA</sequence>
<reference evidence="2" key="2">
    <citation type="submission" date="2023-06" db="EMBL/GenBank/DDBJ databases">
        <authorList>
            <consortium name="Lawrence Berkeley National Laboratory"/>
            <person name="Haridas S."/>
            <person name="Hensen N."/>
            <person name="Bonometti L."/>
            <person name="Westerberg I."/>
            <person name="Brannstrom I.O."/>
            <person name="Guillou S."/>
            <person name="Cros-Aarteil S."/>
            <person name="Calhoun S."/>
            <person name="Kuo A."/>
            <person name="Mondo S."/>
            <person name="Pangilinan J."/>
            <person name="Riley R."/>
            <person name="Labutti K."/>
            <person name="Andreopoulos B."/>
            <person name="Lipzen A."/>
            <person name="Chen C."/>
            <person name="Yanf M."/>
            <person name="Daum C."/>
            <person name="Ng V."/>
            <person name="Clum A."/>
            <person name="Steindorff A."/>
            <person name="Ohm R."/>
            <person name="Martin F."/>
            <person name="Silar P."/>
            <person name="Natvig D."/>
            <person name="Lalanne C."/>
            <person name="Gautier V."/>
            <person name="Ament-Velasquez S.L."/>
            <person name="Kruys A."/>
            <person name="Hutchinson M.I."/>
            <person name="Powell A.J."/>
            <person name="Barry K."/>
            <person name="Miller A.N."/>
            <person name="Grigoriev I.V."/>
            <person name="Debuchy R."/>
            <person name="Gladieux P."/>
            <person name="Thoren M.H."/>
            <person name="Johannesson H."/>
        </authorList>
    </citation>
    <scope>NUCLEOTIDE SEQUENCE</scope>
    <source>
        <strain evidence="2">CBS 118394</strain>
    </source>
</reference>
<feature type="region of interest" description="Disordered" evidence="1">
    <location>
        <begin position="104"/>
        <end position="124"/>
    </location>
</feature>